<dbReference type="GO" id="GO:0032259">
    <property type="term" value="P:methylation"/>
    <property type="evidence" value="ECO:0007669"/>
    <property type="project" value="UniProtKB-KW"/>
</dbReference>
<evidence type="ECO:0000313" key="1">
    <source>
        <dbReference type="EMBL" id="KAJ3445324.1"/>
    </source>
</evidence>
<protein>
    <submittedName>
        <fullName evidence="1">Methyltransferase yqem-related</fullName>
    </submittedName>
</protein>
<reference evidence="1" key="1">
    <citation type="submission" date="2022-08" db="EMBL/GenBank/DDBJ databases">
        <title>Novel sulphate-reducing endosymbionts in the free-living metamonad Anaeramoeba.</title>
        <authorList>
            <person name="Jerlstrom-Hultqvist J."/>
            <person name="Cepicka I."/>
            <person name="Gallot-Lavallee L."/>
            <person name="Salas-Leiva D."/>
            <person name="Curtis B.A."/>
            <person name="Zahonova K."/>
            <person name="Pipaliya S."/>
            <person name="Dacks J."/>
            <person name="Roger A.J."/>
        </authorList>
    </citation>
    <scope>NUCLEOTIDE SEQUENCE</scope>
    <source>
        <strain evidence="1">Busselton2</strain>
    </source>
</reference>
<dbReference type="AlphaFoldDB" id="A0AAV7ZVW2"/>
<comment type="caution">
    <text evidence="1">The sequence shown here is derived from an EMBL/GenBank/DDBJ whole genome shotgun (WGS) entry which is preliminary data.</text>
</comment>
<dbReference type="SUPFAM" id="SSF53335">
    <property type="entry name" value="S-adenosyl-L-methionine-dependent methyltransferases"/>
    <property type="match status" value="1"/>
</dbReference>
<gene>
    <name evidence="1" type="ORF">M0812_11196</name>
</gene>
<evidence type="ECO:0000313" key="2">
    <source>
        <dbReference type="Proteomes" id="UP001146793"/>
    </source>
</evidence>
<proteinExistence type="predicted"/>
<dbReference type="Proteomes" id="UP001146793">
    <property type="component" value="Unassembled WGS sequence"/>
</dbReference>
<dbReference type="InterPro" id="IPR029063">
    <property type="entry name" value="SAM-dependent_MTases_sf"/>
</dbReference>
<organism evidence="1 2">
    <name type="scientific">Anaeramoeba flamelloides</name>
    <dbReference type="NCBI Taxonomy" id="1746091"/>
    <lineage>
        <taxon>Eukaryota</taxon>
        <taxon>Metamonada</taxon>
        <taxon>Anaeramoebidae</taxon>
        <taxon>Anaeramoeba</taxon>
    </lineage>
</organism>
<dbReference type="Gene3D" id="3.40.50.150">
    <property type="entry name" value="Vaccinia Virus protein VP39"/>
    <property type="match status" value="1"/>
</dbReference>
<accession>A0AAV7ZVW2</accession>
<keyword evidence="1" id="KW-0808">Transferase</keyword>
<keyword evidence="1" id="KW-0489">Methyltransferase</keyword>
<name>A0AAV7ZVW2_9EUKA</name>
<dbReference type="GO" id="GO:0008168">
    <property type="term" value="F:methyltransferase activity"/>
    <property type="evidence" value="ECO:0007669"/>
    <property type="project" value="UniProtKB-KW"/>
</dbReference>
<dbReference type="EMBL" id="JANTQA010000023">
    <property type="protein sequence ID" value="KAJ3445324.1"/>
    <property type="molecule type" value="Genomic_DNA"/>
</dbReference>
<sequence>MEIIEQDTTGNMGTKGLKELSKLSNDNLNEIASLLSNERSEEGRKECRIAELEAIDQILDERLSKIFLRESKMLSDEVLCKEYNELQKKDISLYQDDYNSNYWQLRLLLLKLSNEQVEKKQNLLKEKIKTSVYMRYGGKELAISTLEEILNVGSGFGSDIVEQIVYLQKQQKENLLPVNINFRFVGVEYNQKYADISMKIFTALGLDRYVCIYVADLSNEDSMNNIKKQELGFDGAYSTLVILHIPDKKQTYQNVCNLLNANSYFRNEDYHTNKDTDTEFASLNIGCNNLMSKEQMNEMAEEIGFINVKYVNYQKEWSKFVQKRASTLQDLANEKFKLGKGVSSQKLQFVIAVDDYFTNKSGDGGVFLMQKKVF</sequence>